<accession>A0A0F9RN11</accession>
<dbReference type="AlphaFoldDB" id="A0A0F9RN11"/>
<comment type="caution">
    <text evidence="1">The sequence shown here is derived from an EMBL/GenBank/DDBJ whole genome shotgun (WGS) entry which is preliminary data.</text>
</comment>
<proteinExistence type="predicted"/>
<sequence length="140" mass="16236">MKIENNGLRFIFSYTIEFDETALKISEDALKINVSESEKKLINGISRVLCEFINIPDLTMKGIAYKALKEWQIINHSTILEISDMPIGRGLNAVKEIFRIYKEILKKTLIDPHNKNKNIIDIAFENAFKMILEHCSRHQN</sequence>
<dbReference type="EMBL" id="LAZR01003404">
    <property type="protein sequence ID" value="KKN18683.1"/>
    <property type="molecule type" value="Genomic_DNA"/>
</dbReference>
<name>A0A0F9RN11_9ZZZZ</name>
<organism evidence="1">
    <name type="scientific">marine sediment metagenome</name>
    <dbReference type="NCBI Taxonomy" id="412755"/>
    <lineage>
        <taxon>unclassified sequences</taxon>
        <taxon>metagenomes</taxon>
        <taxon>ecological metagenomes</taxon>
    </lineage>
</organism>
<reference evidence="1" key="1">
    <citation type="journal article" date="2015" name="Nature">
        <title>Complex archaea that bridge the gap between prokaryotes and eukaryotes.</title>
        <authorList>
            <person name="Spang A."/>
            <person name="Saw J.H."/>
            <person name="Jorgensen S.L."/>
            <person name="Zaremba-Niedzwiedzka K."/>
            <person name="Martijn J."/>
            <person name="Lind A.E."/>
            <person name="van Eijk R."/>
            <person name="Schleper C."/>
            <person name="Guy L."/>
            <person name="Ettema T.J."/>
        </authorList>
    </citation>
    <scope>NUCLEOTIDE SEQUENCE</scope>
</reference>
<evidence type="ECO:0000313" key="1">
    <source>
        <dbReference type="EMBL" id="KKN18683.1"/>
    </source>
</evidence>
<gene>
    <name evidence="1" type="ORF">LCGC14_0953260</name>
</gene>
<protein>
    <submittedName>
        <fullName evidence="1">Uncharacterized protein</fullName>
    </submittedName>
</protein>